<dbReference type="AlphaFoldDB" id="A0A941GJ42"/>
<dbReference type="Pfam" id="PF16927">
    <property type="entry name" value="HisKA_7TM"/>
    <property type="match status" value="1"/>
</dbReference>
<dbReference type="GO" id="GO:0052621">
    <property type="term" value="F:diguanylate cyclase activity"/>
    <property type="evidence" value="ECO:0007669"/>
    <property type="project" value="UniProtKB-EC"/>
</dbReference>
<dbReference type="PANTHER" id="PTHR45138">
    <property type="entry name" value="REGULATORY COMPONENTS OF SENSORY TRANSDUCTION SYSTEM"/>
    <property type="match status" value="1"/>
</dbReference>
<evidence type="ECO:0000259" key="2">
    <source>
        <dbReference type="PROSITE" id="PS50887"/>
    </source>
</evidence>
<evidence type="ECO:0000313" key="3">
    <source>
        <dbReference type="EMBL" id="MBR8670550.1"/>
    </source>
</evidence>
<keyword evidence="1" id="KW-1133">Transmembrane helix</keyword>
<dbReference type="CDD" id="cd01949">
    <property type="entry name" value="GGDEF"/>
    <property type="match status" value="1"/>
</dbReference>
<dbReference type="FunFam" id="3.30.70.270:FF:000001">
    <property type="entry name" value="Diguanylate cyclase domain protein"/>
    <property type="match status" value="1"/>
</dbReference>
<feature type="transmembrane region" description="Helical" evidence="1">
    <location>
        <begin position="6"/>
        <end position="27"/>
    </location>
</feature>
<comment type="caution">
    <text evidence="3">The sequence shown here is derived from an EMBL/GenBank/DDBJ whole genome shotgun (WGS) entry which is preliminary data.</text>
</comment>
<dbReference type="InterPro" id="IPR029787">
    <property type="entry name" value="Nucleotide_cyclase"/>
</dbReference>
<organism evidence="3">
    <name type="scientific">Niallia circulans</name>
    <name type="common">Bacillus circulans</name>
    <dbReference type="NCBI Taxonomy" id="1397"/>
    <lineage>
        <taxon>Bacteria</taxon>
        <taxon>Bacillati</taxon>
        <taxon>Bacillota</taxon>
        <taxon>Bacilli</taxon>
        <taxon>Bacillales</taxon>
        <taxon>Bacillaceae</taxon>
        <taxon>Niallia</taxon>
    </lineage>
</organism>
<dbReference type="NCBIfam" id="TIGR00254">
    <property type="entry name" value="GGDEF"/>
    <property type="match status" value="1"/>
</dbReference>
<dbReference type="Pfam" id="PF00990">
    <property type="entry name" value="GGDEF"/>
    <property type="match status" value="1"/>
</dbReference>
<gene>
    <name evidence="3" type="ORF">KD144_13400</name>
</gene>
<dbReference type="InterPro" id="IPR043128">
    <property type="entry name" value="Rev_trsase/Diguanyl_cyclase"/>
</dbReference>
<protein>
    <submittedName>
        <fullName evidence="3">Diguanylate cyclase</fullName>
        <ecNumber evidence="3">2.7.7.65</ecNumber>
    </submittedName>
</protein>
<feature type="transmembrane region" description="Helical" evidence="1">
    <location>
        <begin position="103"/>
        <end position="126"/>
    </location>
</feature>
<feature type="transmembrane region" description="Helical" evidence="1">
    <location>
        <begin position="39"/>
        <end position="58"/>
    </location>
</feature>
<name>A0A941GJ42_NIACI</name>
<feature type="transmembrane region" description="Helical" evidence="1">
    <location>
        <begin position="212"/>
        <end position="232"/>
    </location>
</feature>
<dbReference type="PANTHER" id="PTHR45138:SF9">
    <property type="entry name" value="DIGUANYLATE CYCLASE DGCM-RELATED"/>
    <property type="match status" value="1"/>
</dbReference>
<feature type="domain" description="GGDEF" evidence="2">
    <location>
        <begin position="379"/>
        <end position="511"/>
    </location>
</feature>
<dbReference type="SMART" id="SM00267">
    <property type="entry name" value="GGDEF"/>
    <property type="match status" value="1"/>
</dbReference>
<dbReference type="Gene3D" id="3.30.450.20">
    <property type="entry name" value="PAS domain"/>
    <property type="match status" value="1"/>
</dbReference>
<feature type="transmembrane region" description="Helical" evidence="1">
    <location>
        <begin position="146"/>
        <end position="169"/>
    </location>
</feature>
<dbReference type="RefSeq" id="WP_212119490.1">
    <property type="nucleotide sequence ID" value="NZ_JAGTPX020000014.1"/>
</dbReference>
<keyword evidence="3" id="KW-0548">Nucleotidyltransferase</keyword>
<feature type="transmembrane region" description="Helical" evidence="1">
    <location>
        <begin position="181"/>
        <end position="200"/>
    </location>
</feature>
<reference evidence="3" key="1">
    <citation type="submission" date="2021-04" db="EMBL/GenBank/DDBJ databases">
        <title>Genomic analysis of electroactive and textile dye degrading Bacillus circulans strain: DC10 isolated from constructed wetland-microbial fuel cells treating textile dye wastewaters.</title>
        <authorList>
            <person name="Patel D.U."/>
            <person name="Desai C.R."/>
        </authorList>
    </citation>
    <scope>NUCLEOTIDE SEQUENCE</scope>
    <source>
        <strain evidence="3">DC10</strain>
    </source>
</reference>
<dbReference type="Gene3D" id="3.30.70.270">
    <property type="match status" value="1"/>
</dbReference>
<keyword evidence="1" id="KW-0812">Transmembrane</keyword>
<dbReference type="EMBL" id="JAGTPX010000013">
    <property type="protein sequence ID" value="MBR8670550.1"/>
    <property type="molecule type" value="Genomic_DNA"/>
</dbReference>
<accession>A0A941GJ42</accession>
<feature type="transmembrane region" description="Helical" evidence="1">
    <location>
        <begin position="70"/>
        <end position="91"/>
    </location>
</feature>
<dbReference type="InterPro" id="IPR031621">
    <property type="entry name" value="HisKA_7TM"/>
</dbReference>
<dbReference type="InterPro" id="IPR050469">
    <property type="entry name" value="Diguanylate_Cyclase"/>
</dbReference>
<evidence type="ECO:0000256" key="1">
    <source>
        <dbReference type="SAM" id="Phobius"/>
    </source>
</evidence>
<dbReference type="SUPFAM" id="SSF55073">
    <property type="entry name" value="Nucleotide cyclase"/>
    <property type="match status" value="1"/>
</dbReference>
<dbReference type="InterPro" id="IPR000160">
    <property type="entry name" value="GGDEF_dom"/>
</dbReference>
<dbReference type="PROSITE" id="PS50887">
    <property type="entry name" value="GGDEF"/>
    <property type="match status" value="1"/>
</dbReference>
<dbReference type="EC" id="2.7.7.65" evidence="3"/>
<proteinExistence type="predicted"/>
<keyword evidence="3" id="KW-0808">Transferase</keyword>
<sequence length="526" mass="59237">MDHTVMVYIVLITMSGALHVILAIIAYMNRQAFEGMRTLLWLSCFVAIYAFGYALSLASTTIEEMKFWTAVQYLGMPFSAPATLILVLQYIGYDKHINKKTYFLYYLIPMISFLLIATNEFHHLFYQSTYLEYRNTTPIMQITVGQWYLIHGAYTFGTLAIAFVLLSIYWFKEKTRQTKQVIILLTGILLPISTSLAYLVGLTPSGLDPVPITMLFTSSLYLYAIISTKFLLVPPIEKDYIFESMGDAVLVLDQTYHLKDFNKAAFTLFSDVRIGEHIAAVLGLDNQILPLLKNIDANYIITEVEMSNKSALDYYQVKVSPIKKGESTIVGTTIIFTNITEQKKEQMNLTKIAYTDVLTQIYNRAYVLSVAEKMLASHNKMAVILFDIDHFKKINDTYGHFGGDEALKHVAALCKSVVPENGVFGRYGGEEFIIFLFENEADEAVSISESLRRVIEESPLPYNEIVINITASFGVVVKENGLALTPLINEADEALYASKREGRNTVCVAVDGEYTKLSSKITAGKY</sequence>
<keyword evidence="1" id="KW-0472">Membrane</keyword>